<dbReference type="PANTHER" id="PTHR11122:SF13">
    <property type="entry name" value="GLUCOSE-6-PHOSPHATE 1-EPIMERASE"/>
    <property type="match status" value="1"/>
</dbReference>
<evidence type="ECO:0000256" key="4">
    <source>
        <dbReference type="ARBA" id="ARBA00005866"/>
    </source>
</evidence>
<dbReference type="PIRSF" id="PIRSF016020">
    <property type="entry name" value="PHexose_mutarotase"/>
    <property type="match status" value="1"/>
</dbReference>
<evidence type="ECO:0000256" key="8">
    <source>
        <dbReference type="PIRSR" id="PIRSR016020-2"/>
    </source>
</evidence>
<dbReference type="EC" id="5.1.3.15" evidence="7"/>
<dbReference type="OrthoDB" id="1659429at2759"/>
<evidence type="ECO:0000256" key="2">
    <source>
        <dbReference type="ARBA" id="ARBA00001712"/>
    </source>
</evidence>
<feature type="binding site" evidence="8">
    <location>
        <position position="75"/>
    </location>
    <ligand>
        <name>substrate</name>
    </ligand>
</feature>
<feature type="binding site" evidence="8">
    <location>
        <position position="57"/>
    </location>
    <ligand>
        <name>substrate</name>
    </ligand>
</feature>
<dbReference type="GO" id="GO:0030246">
    <property type="term" value="F:carbohydrate binding"/>
    <property type="evidence" value="ECO:0007669"/>
    <property type="project" value="UniProtKB-UniRule"/>
</dbReference>
<dbReference type="PANTHER" id="PTHR11122">
    <property type="entry name" value="APOSPORY-ASSOCIATED PROTEIN C-RELATED"/>
    <property type="match status" value="1"/>
</dbReference>
<evidence type="ECO:0000313" key="9">
    <source>
        <dbReference type="EMBL" id="CAH0554405.1"/>
    </source>
</evidence>
<dbReference type="GO" id="GO:0005737">
    <property type="term" value="C:cytoplasm"/>
    <property type="evidence" value="ECO:0007669"/>
    <property type="project" value="TreeGrafter"/>
</dbReference>
<keyword evidence="10" id="KW-1185">Reference proteome</keyword>
<dbReference type="GO" id="GO:0004034">
    <property type="term" value="F:aldose 1-epimerase activity"/>
    <property type="evidence" value="ECO:0007669"/>
    <property type="project" value="UniProtKB-EC"/>
</dbReference>
<comment type="catalytic activity">
    <reaction evidence="1">
        <text>alpha-D-glucose 6-phosphate = beta-D-glucose 6-phosphate</text>
        <dbReference type="Rhea" id="RHEA:16249"/>
        <dbReference type="ChEBI" id="CHEBI:58225"/>
        <dbReference type="ChEBI" id="CHEBI:58247"/>
        <dbReference type="EC" id="5.1.3.15"/>
    </reaction>
</comment>
<proteinExistence type="inferred from homology"/>
<evidence type="ECO:0000256" key="1">
    <source>
        <dbReference type="ARBA" id="ARBA00001096"/>
    </source>
</evidence>
<dbReference type="Proteomes" id="UP001154078">
    <property type="component" value="Chromosome 4"/>
</dbReference>
<dbReference type="EMBL" id="OV121135">
    <property type="protein sequence ID" value="CAH0554405.1"/>
    <property type="molecule type" value="Genomic_DNA"/>
</dbReference>
<evidence type="ECO:0000256" key="3">
    <source>
        <dbReference type="ARBA" id="ARBA00004947"/>
    </source>
</evidence>
<dbReference type="Pfam" id="PF01263">
    <property type="entry name" value="Aldose_epim"/>
    <property type="match status" value="1"/>
</dbReference>
<dbReference type="Gene3D" id="2.70.98.10">
    <property type="match status" value="1"/>
</dbReference>
<dbReference type="SUPFAM" id="SSF74650">
    <property type="entry name" value="Galactose mutarotase-like"/>
    <property type="match status" value="1"/>
</dbReference>
<accession>A0A9P0B3C2</accession>
<dbReference type="InterPro" id="IPR011013">
    <property type="entry name" value="Gal_mutarotase_sf_dom"/>
</dbReference>
<dbReference type="InterPro" id="IPR008183">
    <property type="entry name" value="Aldose_1/G6P_1-epimerase"/>
</dbReference>
<name>A0A9P0B3C2_BRAAE</name>
<sequence length="282" mass="32250">MGSKKSKNIGTVVLDRGDNTSCKINLHGATVISWRVNSQEQLFVSQRAVFDGKKAIRGGIQFVFPQYGPWTVGPQHGFARIIPWNLEKSPERLPNGDVEATFFIMDTDFTRSMWNYQFRLTYKLVLRERELQFNVTVFNPNKEKKINFTISLNTYLNVPDIRRCQITGFQGCTFVDKTKDNAVSQEARAVVEIEEWTDRVYQNTPQEHTISNMASGRRIRIEKNNFPDTGLWNPWTDLAKGLLDFKDNEYSNMVSVGSGHLTNPVVLIPGAKFEASQTFELI</sequence>
<evidence type="ECO:0000256" key="7">
    <source>
        <dbReference type="PIRNR" id="PIRNR016020"/>
    </source>
</evidence>
<comment type="similarity">
    <text evidence="4 7">Belongs to the glucose-6-phosphate 1-epimerase family.</text>
</comment>
<evidence type="ECO:0000256" key="6">
    <source>
        <dbReference type="ARBA" id="ARBA00045743"/>
    </source>
</evidence>
<dbReference type="GO" id="GO:0047938">
    <property type="term" value="F:glucose-6-phosphate 1-epimerase activity"/>
    <property type="evidence" value="ECO:0007669"/>
    <property type="project" value="UniProtKB-UniRule"/>
</dbReference>
<keyword evidence="5 7" id="KW-0413">Isomerase</keyword>
<dbReference type="AlphaFoldDB" id="A0A9P0B3C2"/>
<dbReference type="GO" id="GO:0005975">
    <property type="term" value="P:carbohydrate metabolic process"/>
    <property type="evidence" value="ECO:0007669"/>
    <property type="project" value="InterPro"/>
</dbReference>
<dbReference type="CDD" id="cd09020">
    <property type="entry name" value="D-hex-6-P-epi_like"/>
    <property type="match status" value="1"/>
</dbReference>
<comment type="function">
    <text evidence="6">Mutarotase that catalyzes the interconversion of beta-D-galactose and alpha-D-galactose during galactose metabolism. Beta-D-galactose is metabolized in the liver into glucose 1-phosphate, the primary metabolic fuel, by the action of four enzymes that constitute the Leloir pathway: GALM, GALK1 (galactokinase), GALT (galactose-1-phosphate uridylyltransferase) and GALE (UDP-galactose-4'-epimerase). Involved in the maintenance of the equilibrium between the beta- and alpha-anomers of galactose, therefore ensuring a sufficient supply of the alpha-anomer for GALK1. Also active on D-glucose although shows a preference for galactose over glucose.</text>
</comment>
<feature type="binding site" evidence="8">
    <location>
        <position position="80"/>
    </location>
    <ligand>
        <name>substrate</name>
    </ligand>
</feature>
<comment type="catalytic activity">
    <reaction evidence="2">
        <text>alpha-D-galactose = beta-D-galactose</text>
        <dbReference type="Rhea" id="RHEA:28675"/>
        <dbReference type="ChEBI" id="CHEBI:27667"/>
        <dbReference type="ChEBI" id="CHEBI:28061"/>
        <dbReference type="EC" id="5.1.3.3"/>
    </reaction>
    <physiologicalReaction direction="right-to-left" evidence="2">
        <dbReference type="Rhea" id="RHEA:28677"/>
    </physiologicalReaction>
</comment>
<protein>
    <recommendedName>
        <fullName evidence="7">glucose-6-phosphate 1-epimerase</fullName>
        <ecNumber evidence="7">5.1.3.15</ecNumber>
    </recommendedName>
</protein>
<reference evidence="9" key="1">
    <citation type="submission" date="2021-12" db="EMBL/GenBank/DDBJ databases">
        <authorList>
            <person name="King R."/>
        </authorList>
    </citation>
    <scope>NUCLEOTIDE SEQUENCE</scope>
</reference>
<organism evidence="9 10">
    <name type="scientific">Brassicogethes aeneus</name>
    <name type="common">Rape pollen beetle</name>
    <name type="synonym">Meligethes aeneus</name>
    <dbReference type="NCBI Taxonomy" id="1431903"/>
    <lineage>
        <taxon>Eukaryota</taxon>
        <taxon>Metazoa</taxon>
        <taxon>Ecdysozoa</taxon>
        <taxon>Arthropoda</taxon>
        <taxon>Hexapoda</taxon>
        <taxon>Insecta</taxon>
        <taxon>Pterygota</taxon>
        <taxon>Neoptera</taxon>
        <taxon>Endopterygota</taxon>
        <taxon>Coleoptera</taxon>
        <taxon>Polyphaga</taxon>
        <taxon>Cucujiformia</taxon>
        <taxon>Nitidulidae</taxon>
        <taxon>Meligethinae</taxon>
        <taxon>Brassicogethes</taxon>
    </lineage>
</organism>
<dbReference type="InterPro" id="IPR014718">
    <property type="entry name" value="GH-type_carb-bd"/>
</dbReference>
<gene>
    <name evidence="9" type="ORF">MELIAE_LOCUS6004</name>
</gene>
<evidence type="ECO:0000313" key="10">
    <source>
        <dbReference type="Proteomes" id="UP001154078"/>
    </source>
</evidence>
<dbReference type="InterPro" id="IPR025532">
    <property type="entry name" value="G6P_1-epimerase"/>
</dbReference>
<evidence type="ECO:0000256" key="5">
    <source>
        <dbReference type="ARBA" id="ARBA00023235"/>
    </source>
</evidence>
<comment type="pathway">
    <text evidence="3">Carbohydrate metabolism; galactose metabolism.</text>
</comment>